<dbReference type="EMBL" id="CP011339">
    <property type="protein sequence ID" value="AKV68234.1"/>
    <property type="molecule type" value="Genomic_DNA"/>
</dbReference>
<dbReference type="KEGG" id="mpk:VL20_3221"/>
<name>A0A0K1S264_9CHRO</name>
<reference evidence="1 2" key="1">
    <citation type="journal article" date="2016" name="Stand. Genomic Sci.">
        <title>Complete genome sequence and genomic characterization of Microcystis panniformis FACHB 1757 by third-generation sequencing.</title>
        <authorList>
            <person name="Zhang J.Y."/>
            <person name="Guan R."/>
            <person name="Zhang H.J."/>
            <person name="Li H."/>
            <person name="Xiao P."/>
            <person name="Yu G.L."/>
            <person name="Du L."/>
            <person name="Cao D.M."/>
            <person name="Zhu B.C."/>
            <person name="Li R.H."/>
            <person name="Lu Z.H."/>
        </authorList>
    </citation>
    <scope>NUCLEOTIDE SEQUENCE [LARGE SCALE GENOMIC DNA]</scope>
    <source>
        <strain evidence="1 2">FACHB-1757</strain>
    </source>
</reference>
<accession>A0A0K1S264</accession>
<gene>
    <name evidence="1" type="ORF">VL20_3221</name>
</gene>
<sequence length="218" mass="25322">MFETRSLFYKAEKVNEAAHQMKHKSPHINFLQRLYQQSKQVSQIIAYIWRWADENEEKYAEQKRVANLLRTYFEHPTSDQGLKKGKNADHLKKLFGANPKQPLETVDESDPAYLLKQVFFPQGKPPDEYIFPIFDEYELGEQNPSLGYLFEVTYSSFIGQILDADNNAPELFKMIIPYPPEPSWGNATLNADDLSDWISNRKPGKYFADNPYIPTTCS</sequence>
<keyword evidence="2" id="KW-1185">Reference proteome</keyword>
<dbReference type="AlphaFoldDB" id="A0A0K1S264"/>
<dbReference type="PATRIC" id="fig|1638788.3.peg.3248"/>
<dbReference type="Proteomes" id="UP000068167">
    <property type="component" value="Chromosome"/>
</dbReference>
<evidence type="ECO:0000313" key="1">
    <source>
        <dbReference type="EMBL" id="AKV68234.1"/>
    </source>
</evidence>
<dbReference type="RefSeq" id="WP_052278461.1">
    <property type="nucleotide sequence ID" value="NZ_CP011339.1"/>
</dbReference>
<protein>
    <submittedName>
        <fullName evidence="1">Uncharacterized protein</fullName>
    </submittedName>
</protein>
<organism evidence="1 2">
    <name type="scientific">Microcystis panniformis FACHB-1757</name>
    <dbReference type="NCBI Taxonomy" id="1638788"/>
    <lineage>
        <taxon>Bacteria</taxon>
        <taxon>Bacillati</taxon>
        <taxon>Cyanobacteriota</taxon>
        <taxon>Cyanophyceae</taxon>
        <taxon>Oscillatoriophycideae</taxon>
        <taxon>Chroococcales</taxon>
        <taxon>Microcystaceae</taxon>
        <taxon>Microcystis</taxon>
    </lineage>
</organism>
<evidence type="ECO:0000313" key="2">
    <source>
        <dbReference type="Proteomes" id="UP000068167"/>
    </source>
</evidence>
<proteinExistence type="predicted"/>